<evidence type="ECO:0000313" key="2">
    <source>
        <dbReference type="EMBL" id="CAE0445393.1"/>
    </source>
</evidence>
<dbReference type="AlphaFoldDB" id="A0A7S3PNL6"/>
<dbReference type="CDD" id="cd10527">
    <property type="entry name" value="SET_LSMT"/>
    <property type="match status" value="1"/>
</dbReference>
<dbReference type="PANTHER" id="PTHR13271:SF137">
    <property type="entry name" value="SET DOMAIN-CONTAINING PROTEIN"/>
    <property type="match status" value="1"/>
</dbReference>
<accession>A0A7S3PNL6</accession>
<dbReference type="SUPFAM" id="SSF82199">
    <property type="entry name" value="SET domain"/>
    <property type="match status" value="1"/>
</dbReference>
<sequence>MIGNQRKAEADFISWLNANGCMLENVAWPSFSSAGTGMDNESERGVIALKSVPKYGVIFSLPFELIITVEAALKSSSIIGSIFNDENIRKRFPSFVQNESRILTVFLVCHRFQQKDSKWRHYIATLPEQTAFCDFLDEWTEEELVGLADNNIALLCRGCKAEIRNNFRDFVNILRSDIIGAINPAKLHFLEKSSDTLFQEYRWAYWIVESRAFMDRFCGDYSKPCLLPFADMLNHCDKVTDSAEFKVDSKTGQPICFELHASRDIMPGNSVYNSYGNRNNNELLLKYGFVIKNNIWESVRISLPWVKHSNHNSDLSLFSVDRLLEKKKMVVDQFGNPQSQELFLRAVPSLECLFFFRLWTCSDIDSLKKCQQNGMRNPVSLSLEIKTLKNIKYELDRKISAISAKSELGQNVIVNQKRTEITRVFNETKLNILRSHRAFCEENLDLLTNLSNNLVGWEVYCGLFH</sequence>
<dbReference type="PROSITE" id="PS50280">
    <property type="entry name" value="SET"/>
    <property type="match status" value="1"/>
</dbReference>
<feature type="domain" description="SET" evidence="1">
    <location>
        <begin position="29"/>
        <end position="276"/>
    </location>
</feature>
<reference evidence="2" key="1">
    <citation type="submission" date="2021-01" db="EMBL/GenBank/DDBJ databases">
        <authorList>
            <person name="Corre E."/>
            <person name="Pelletier E."/>
            <person name="Niang G."/>
            <person name="Scheremetjew M."/>
            <person name="Finn R."/>
            <person name="Kale V."/>
            <person name="Holt S."/>
            <person name="Cochrane G."/>
            <person name="Meng A."/>
            <person name="Brown T."/>
            <person name="Cohen L."/>
        </authorList>
    </citation>
    <scope>NUCLEOTIDE SEQUENCE</scope>
    <source>
        <strain evidence="2">GSBS06</strain>
    </source>
</reference>
<name>A0A7S3PNL6_9STRA</name>
<dbReference type="InterPro" id="IPR046341">
    <property type="entry name" value="SET_dom_sf"/>
</dbReference>
<evidence type="ECO:0000259" key="1">
    <source>
        <dbReference type="PROSITE" id="PS50280"/>
    </source>
</evidence>
<proteinExistence type="predicted"/>
<dbReference type="PANTHER" id="PTHR13271">
    <property type="entry name" value="UNCHARACTERIZED PUTATIVE METHYLTRANSFERASE"/>
    <property type="match status" value="1"/>
</dbReference>
<dbReference type="EMBL" id="HBIN01020187">
    <property type="protein sequence ID" value="CAE0445393.1"/>
    <property type="molecule type" value="Transcribed_RNA"/>
</dbReference>
<dbReference type="Gene3D" id="3.90.1410.10">
    <property type="entry name" value="set domain protein methyltransferase, domain 1"/>
    <property type="match status" value="1"/>
</dbReference>
<dbReference type="InterPro" id="IPR050600">
    <property type="entry name" value="SETD3_SETD6_MTase"/>
</dbReference>
<protein>
    <recommendedName>
        <fullName evidence="1">SET domain-containing protein</fullName>
    </recommendedName>
</protein>
<dbReference type="Pfam" id="PF00856">
    <property type="entry name" value="SET"/>
    <property type="match status" value="1"/>
</dbReference>
<gene>
    <name evidence="2" type="ORF">ASTO00021_LOCUS15412</name>
</gene>
<organism evidence="2">
    <name type="scientific">Aplanochytrium stocchinoi</name>
    <dbReference type="NCBI Taxonomy" id="215587"/>
    <lineage>
        <taxon>Eukaryota</taxon>
        <taxon>Sar</taxon>
        <taxon>Stramenopiles</taxon>
        <taxon>Bigyra</taxon>
        <taxon>Labyrinthulomycetes</taxon>
        <taxon>Thraustochytrida</taxon>
        <taxon>Thraustochytriidae</taxon>
        <taxon>Aplanochytrium</taxon>
    </lineage>
</organism>
<dbReference type="InterPro" id="IPR001214">
    <property type="entry name" value="SET_dom"/>
</dbReference>
<dbReference type="GO" id="GO:0016279">
    <property type="term" value="F:protein-lysine N-methyltransferase activity"/>
    <property type="evidence" value="ECO:0007669"/>
    <property type="project" value="TreeGrafter"/>
</dbReference>